<feature type="domain" description="Major facilitator superfamily (MFS) profile" evidence="8">
    <location>
        <begin position="4"/>
        <end position="384"/>
    </location>
</feature>
<dbReference type="STRING" id="1664069.BGLY_4348"/>
<feature type="transmembrane region" description="Helical" evidence="7">
    <location>
        <begin position="94"/>
        <end position="116"/>
    </location>
</feature>
<proteinExistence type="inferred from homology"/>
<evidence type="ECO:0000256" key="2">
    <source>
        <dbReference type="ARBA" id="ARBA00008335"/>
    </source>
</evidence>
<feature type="transmembrane region" description="Helical" evidence="7">
    <location>
        <begin position="271"/>
        <end position="292"/>
    </location>
</feature>
<organism evidence="9 11">
    <name type="scientific">Bacillus glycinifermentans</name>
    <dbReference type="NCBI Taxonomy" id="1664069"/>
    <lineage>
        <taxon>Bacteria</taxon>
        <taxon>Bacillati</taxon>
        <taxon>Bacillota</taxon>
        <taxon>Bacilli</taxon>
        <taxon>Bacillales</taxon>
        <taxon>Bacillaceae</taxon>
        <taxon>Bacillus</taxon>
    </lineage>
</organism>
<dbReference type="PROSITE" id="PS50850">
    <property type="entry name" value="MFS"/>
    <property type="match status" value="1"/>
</dbReference>
<feature type="transmembrane region" description="Helical" evidence="7">
    <location>
        <begin position="332"/>
        <end position="352"/>
    </location>
</feature>
<keyword evidence="4 7" id="KW-0812">Transmembrane</keyword>
<dbReference type="InterPro" id="IPR011701">
    <property type="entry name" value="MFS"/>
</dbReference>
<dbReference type="EMBL" id="LECW02000045">
    <property type="protein sequence ID" value="KRT90253.1"/>
    <property type="molecule type" value="Genomic_DNA"/>
</dbReference>
<feature type="transmembrane region" description="Helical" evidence="7">
    <location>
        <begin position="128"/>
        <end position="147"/>
    </location>
</feature>
<dbReference type="InterPro" id="IPR036259">
    <property type="entry name" value="MFS_trans_sf"/>
</dbReference>
<reference evidence="9" key="2">
    <citation type="submission" date="2015-10" db="EMBL/GenBank/DDBJ databases">
        <authorList>
            <person name="Gilbert D.G."/>
        </authorList>
    </citation>
    <scope>NUCLEOTIDE SEQUENCE</scope>
    <source>
        <strain evidence="9">GO-13</strain>
    </source>
</reference>
<feature type="transmembrane region" description="Helical" evidence="7">
    <location>
        <begin position="241"/>
        <end position="259"/>
    </location>
</feature>
<dbReference type="AlphaFoldDB" id="A0A0T6BK49"/>
<keyword evidence="12" id="KW-1185">Reference proteome</keyword>
<evidence type="ECO:0000256" key="1">
    <source>
        <dbReference type="ARBA" id="ARBA00004651"/>
    </source>
</evidence>
<sequence>MKKIFLFGCSFYFLVGIIHILLGSLSPYIIQEYQRDPHDLSFLIFFQFIGFLNGVLLAPIFVRRTSHTVVLTFGLLLILITLLGVFLFDMFIFFIIMGFLLGFGAGTLETTMGAYVITQYKNAKGMNILEVFFGLGALLFPFLIYILTERYTWHFPLYALFIFVFALTCMWAVYLRKKTPDTASGQTADQVKPTASAIFEIGRKEKNILLFLIFAFVYAGIETNFANFLPALMLEKGAGEISVISVSFFWTGMVCGRLLTSILGGRLTSVAFLIFSAGALTVLLLILAYFPVHETQLLLVFFIGLSAAGIFPCAVTLASLAGKPFTEEITSLFISSASLGGALLSFLIGWALDVSTAAVFPFLLFGGLGALLLVISAVIFLSTLQKNKQSHMDM</sequence>
<feature type="transmembrane region" description="Helical" evidence="7">
    <location>
        <begin position="153"/>
        <end position="174"/>
    </location>
</feature>
<evidence type="ECO:0000313" key="10">
    <source>
        <dbReference type="EMBL" id="MEC0483943.1"/>
    </source>
</evidence>
<evidence type="ECO:0000256" key="6">
    <source>
        <dbReference type="ARBA" id="ARBA00023136"/>
    </source>
</evidence>
<feature type="transmembrane region" description="Helical" evidence="7">
    <location>
        <begin position="298"/>
        <end position="320"/>
    </location>
</feature>
<dbReference type="GO" id="GO:0022857">
    <property type="term" value="F:transmembrane transporter activity"/>
    <property type="evidence" value="ECO:0007669"/>
    <property type="project" value="InterPro"/>
</dbReference>
<evidence type="ECO:0000256" key="7">
    <source>
        <dbReference type="SAM" id="Phobius"/>
    </source>
</evidence>
<feature type="transmembrane region" description="Helical" evidence="7">
    <location>
        <begin position="69"/>
        <end position="88"/>
    </location>
</feature>
<reference evidence="10 12" key="3">
    <citation type="submission" date="2023-03" db="EMBL/GenBank/DDBJ databases">
        <title>Agriculturally important microbes genome sequencing.</title>
        <authorList>
            <person name="Dunlap C."/>
        </authorList>
    </citation>
    <scope>NUCLEOTIDE SEQUENCE [LARGE SCALE GENOMIC DNA]</scope>
    <source>
        <strain evidence="10 12">CBP-3203</strain>
    </source>
</reference>
<dbReference type="Gene3D" id="1.20.1250.20">
    <property type="entry name" value="MFS general substrate transporter like domains"/>
    <property type="match status" value="2"/>
</dbReference>
<comment type="caution">
    <text evidence="9">The sequence shown here is derived from an EMBL/GenBank/DDBJ whole genome shotgun (WGS) entry which is preliminary data.</text>
</comment>
<dbReference type="EMBL" id="JARRTL010000006">
    <property type="protein sequence ID" value="MEC0483943.1"/>
    <property type="molecule type" value="Genomic_DNA"/>
</dbReference>
<dbReference type="InterPro" id="IPR051788">
    <property type="entry name" value="MFS_Transporter"/>
</dbReference>
<dbReference type="Proteomes" id="UP000036168">
    <property type="component" value="Unassembled WGS sequence"/>
</dbReference>
<evidence type="ECO:0000256" key="5">
    <source>
        <dbReference type="ARBA" id="ARBA00022989"/>
    </source>
</evidence>
<dbReference type="PANTHER" id="PTHR23514:SF3">
    <property type="entry name" value="BYPASS OF STOP CODON PROTEIN 6"/>
    <property type="match status" value="1"/>
</dbReference>
<dbReference type="PANTHER" id="PTHR23514">
    <property type="entry name" value="BYPASS OF STOP CODON PROTEIN 6"/>
    <property type="match status" value="1"/>
</dbReference>
<evidence type="ECO:0000259" key="8">
    <source>
        <dbReference type="PROSITE" id="PS50850"/>
    </source>
</evidence>
<accession>A0A0T6BK49</accession>
<dbReference type="Proteomes" id="UP001341297">
    <property type="component" value="Unassembled WGS sequence"/>
</dbReference>
<gene>
    <name evidence="9" type="ORF">AB447_206635</name>
    <name evidence="10" type="ORF">P8828_03625</name>
</gene>
<dbReference type="InterPro" id="IPR020846">
    <property type="entry name" value="MFS_dom"/>
</dbReference>
<feature type="transmembrane region" description="Helical" evidence="7">
    <location>
        <begin position="358"/>
        <end position="384"/>
    </location>
</feature>
<dbReference type="OrthoDB" id="1674541at2"/>
<feature type="transmembrane region" description="Helical" evidence="7">
    <location>
        <begin position="12"/>
        <end position="30"/>
    </location>
</feature>
<keyword evidence="6 7" id="KW-0472">Membrane</keyword>
<keyword evidence="5 7" id="KW-1133">Transmembrane helix</keyword>
<keyword evidence="3" id="KW-0813">Transport</keyword>
<reference evidence="9 11" key="1">
    <citation type="journal article" date="2015" name="Int. J. Syst. Evol. Microbiol.">
        <title>Bacillus glycinifermentans sp. nov., isolated from fermented soybean paste.</title>
        <authorList>
            <person name="Kim S.J."/>
            <person name="Dunlap C.A."/>
            <person name="Kwon S.W."/>
            <person name="Rooney A.P."/>
        </authorList>
    </citation>
    <scope>NUCLEOTIDE SEQUENCE [LARGE SCALE GENOMIC DNA]</scope>
    <source>
        <strain evidence="9 11">GO-13</strain>
    </source>
</reference>
<dbReference type="GO" id="GO:0005886">
    <property type="term" value="C:plasma membrane"/>
    <property type="evidence" value="ECO:0007669"/>
    <property type="project" value="UniProtKB-SubCell"/>
</dbReference>
<dbReference type="SUPFAM" id="SSF103473">
    <property type="entry name" value="MFS general substrate transporter"/>
    <property type="match status" value="1"/>
</dbReference>
<evidence type="ECO:0000256" key="3">
    <source>
        <dbReference type="ARBA" id="ARBA00022448"/>
    </source>
</evidence>
<evidence type="ECO:0000256" key="4">
    <source>
        <dbReference type="ARBA" id="ARBA00022692"/>
    </source>
</evidence>
<evidence type="ECO:0000313" key="11">
    <source>
        <dbReference type="Proteomes" id="UP000036168"/>
    </source>
</evidence>
<dbReference type="RefSeq" id="WP_048355638.1">
    <property type="nucleotide sequence ID" value="NZ_CP023481.1"/>
</dbReference>
<comment type="similarity">
    <text evidence="2">Belongs to the major facilitator superfamily.</text>
</comment>
<protein>
    <submittedName>
        <fullName evidence="10">MFS transporter</fullName>
    </submittedName>
    <submittedName>
        <fullName evidence="9">Sugar:proton symporter</fullName>
    </submittedName>
</protein>
<feature type="transmembrane region" description="Helical" evidence="7">
    <location>
        <begin position="208"/>
        <end position="229"/>
    </location>
</feature>
<evidence type="ECO:0000313" key="9">
    <source>
        <dbReference type="EMBL" id="KRT90253.1"/>
    </source>
</evidence>
<comment type="subcellular location">
    <subcellularLocation>
        <location evidence="1">Cell membrane</location>
        <topology evidence="1">Multi-pass membrane protein</topology>
    </subcellularLocation>
</comment>
<name>A0A0T6BK49_9BACI</name>
<feature type="transmembrane region" description="Helical" evidence="7">
    <location>
        <begin position="42"/>
        <end position="62"/>
    </location>
</feature>
<dbReference type="Pfam" id="PF07690">
    <property type="entry name" value="MFS_1"/>
    <property type="match status" value="1"/>
</dbReference>
<evidence type="ECO:0000313" key="12">
    <source>
        <dbReference type="Proteomes" id="UP001341297"/>
    </source>
</evidence>